<gene>
    <name evidence="1" type="primary">Piso0_001295</name>
    <name evidence="1" type="ORF">GNLVRS01_PISO0I01790g</name>
</gene>
<dbReference type="PANTHER" id="PTHR35802">
    <property type="entry name" value="PROTEASE SYNTHASE AND SPORULATION PROTEIN PAI 2"/>
    <property type="match status" value="1"/>
</dbReference>
<name>G8YDZ6_PICSO</name>
<dbReference type="PIRSF" id="PIRSF010372">
    <property type="entry name" value="PaiB"/>
    <property type="match status" value="1"/>
</dbReference>
<dbReference type="Proteomes" id="UP000005222">
    <property type="component" value="Chromosome I"/>
</dbReference>
<dbReference type="HOGENOM" id="CLU_065853_0_1_1"/>
<dbReference type="FunCoup" id="G8YDZ6">
    <property type="interactions" value="32"/>
</dbReference>
<dbReference type="PANTHER" id="PTHR35802:SF1">
    <property type="entry name" value="PROTEASE SYNTHASE AND SPORULATION PROTEIN PAI 2"/>
    <property type="match status" value="1"/>
</dbReference>
<dbReference type="Pfam" id="PF04299">
    <property type="entry name" value="FMN_bind_2"/>
    <property type="match status" value="1"/>
</dbReference>
<dbReference type="InParanoid" id="G8YDZ6"/>
<keyword evidence="2" id="KW-1185">Reference proteome</keyword>
<dbReference type="InterPro" id="IPR007396">
    <property type="entry name" value="TR_PAI2-type"/>
</dbReference>
<organism evidence="1 2">
    <name type="scientific">Pichia sorbitophila (strain ATCC MYA-4447 / BCRC 22081 / CBS 7064 / NBRC 10061 / NRRL Y-12695)</name>
    <name type="common">Hybrid yeast</name>
    <dbReference type="NCBI Taxonomy" id="559304"/>
    <lineage>
        <taxon>Eukaryota</taxon>
        <taxon>Fungi</taxon>
        <taxon>Dikarya</taxon>
        <taxon>Ascomycota</taxon>
        <taxon>Saccharomycotina</taxon>
        <taxon>Pichiomycetes</taxon>
        <taxon>Debaryomycetaceae</taxon>
        <taxon>Millerozyma</taxon>
    </lineage>
</organism>
<dbReference type="Gene3D" id="2.30.110.10">
    <property type="entry name" value="Electron Transport, Fmn-binding Protein, Chain A"/>
    <property type="match status" value="1"/>
</dbReference>
<dbReference type="InterPro" id="IPR012349">
    <property type="entry name" value="Split_barrel_FMN-bd"/>
</dbReference>
<evidence type="ECO:0000313" key="2">
    <source>
        <dbReference type="Proteomes" id="UP000005222"/>
    </source>
</evidence>
<dbReference type="EMBL" id="FO082051">
    <property type="protein sequence ID" value="CCE81395.1"/>
    <property type="molecule type" value="Genomic_DNA"/>
</dbReference>
<dbReference type="eggNOG" id="ENOG502RCZR">
    <property type="taxonomic scope" value="Eukaryota"/>
</dbReference>
<dbReference type="OMA" id="WYETNQA"/>
<protein>
    <submittedName>
        <fullName evidence="1">Piso0_001295 protein</fullName>
    </submittedName>
</protein>
<accession>G8YDZ6</accession>
<sequence>MYIPSVYEKSEWSPQEDLIKKYPLGTIISNTKNGLIANHVPFHLHVDADTGEKYLHAHLSKRNPQIPSLQSSDEEVLVIFQTQGSYISPSYYPTKAENEKVVPTWDFGCVHCYGTPKIIDDAQWVRKQLDSFTKHQEKDREHEWQVSDAPEKYVTLKQKAIIGLEIHIKRTECKFKFEQDMPAKNIDGVIEGLAKDSKQEVSDLVKESNGKI</sequence>
<dbReference type="OrthoDB" id="2101473at2759"/>
<reference evidence="1 2" key="1">
    <citation type="journal article" date="2012" name="G3 (Bethesda)">
        <title>Pichia sorbitophila, an interspecies yeast hybrid reveals early steps of genome resolution following polyploidization.</title>
        <authorList>
            <person name="Leh Louis V."/>
            <person name="Despons L."/>
            <person name="Friedrich A."/>
            <person name="Martin T."/>
            <person name="Durrens P."/>
            <person name="Casaregola S."/>
            <person name="Neuveglise C."/>
            <person name="Fairhead C."/>
            <person name="Marck C."/>
            <person name="Cruz J.A."/>
            <person name="Straub M.L."/>
            <person name="Kugler V."/>
            <person name="Sacerdot C."/>
            <person name="Uzunov Z."/>
            <person name="Thierry A."/>
            <person name="Weiss S."/>
            <person name="Bleykasten C."/>
            <person name="De Montigny J."/>
            <person name="Jacques N."/>
            <person name="Jung P."/>
            <person name="Lemaire M."/>
            <person name="Mallet S."/>
            <person name="Morel G."/>
            <person name="Richard G.F."/>
            <person name="Sarkar A."/>
            <person name="Savel G."/>
            <person name="Schacherer J."/>
            <person name="Seret M.L."/>
            <person name="Talla E."/>
            <person name="Samson G."/>
            <person name="Jubin C."/>
            <person name="Poulain J."/>
            <person name="Vacherie B."/>
            <person name="Barbe V."/>
            <person name="Pelletier E."/>
            <person name="Sherman D.J."/>
            <person name="Westhof E."/>
            <person name="Weissenbach J."/>
            <person name="Baret P.V."/>
            <person name="Wincker P."/>
            <person name="Gaillardin C."/>
            <person name="Dujon B."/>
            <person name="Souciet J.L."/>
        </authorList>
    </citation>
    <scope>NUCLEOTIDE SEQUENCE [LARGE SCALE GENOMIC DNA]</scope>
    <source>
        <strain evidence="2">ATCC MYA-4447 / BCRC 22081 / CBS 7064 / NBRC 10061 / NRRL Y-12695</strain>
    </source>
</reference>
<proteinExistence type="predicted"/>
<evidence type="ECO:0000313" key="1">
    <source>
        <dbReference type="EMBL" id="CCE81395.1"/>
    </source>
</evidence>
<dbReference type="AlphaFoldDB" id="G8YDZ6"/>
<dbReference type="SUPFAM" id="SSF50475">
    <property type="entry name" value="FMN-binding split barrel"/>
    <property type="match status" value="1"/>
</dbReference>